<keyword evidence="3" id="KW-1185">Reference proteome</keyword>
<dbReference type="RefSeq" id="XP_040879447.1">
    <property type="nucleotide sequence ID" value="XM_041028156.1"/>
</dbReference>
<evidence type="ECO:0000313" key="3">
    <source>
        <dbReference type="Proteomes" id="UP000030672"/>
    </source>
</evidence>
<gene>
    <name evidence="2" type="ORF">M437DRAFT_84764</name>
</gene>
<proteinExistence type="predicted"/>
<evidence type="ECO:0000256" key="1">
    <source>
        <dbReference type="SAM" id="Coils"/>
    </source>
</evidence>
<dbReference type="EMBL" id="KL584834">
    <property type="protein sequence ID" value="KEQ62424.1"/>
    <property type="molecule type" value="Genomic_DNA"/>
</dbReference>
<evidence type="ECO:0000313" key="2">
    <source>
        <dbReference type="EMBL" id="KEQ62424.1"/>
    </source>
</evidence>
<feature type="coiled-coil region" evidence="1">
    <location>
        <begin position="99"/>
        <end position="159"/>
    </location>
</feature>
<accession>A0A074VT52</accession>
<dbReference type="GeneID" id="63921529"/>
<organism evidence="2 3">
    <name type="scientific">Aureobasidium melanogenum (strain CBS 110374)</name>
    <name type="common">Aureobasidium pullulans var. melanogenum</name>
    <dbReference type="NCBI Taxonomy" id="1043003"/>
    <lineage>
        <taxon>Eukaryota</taxon>
        <taxon>Fungi</taxon>
        <taxon>Dikarya</taxon>
        <taxon>Ascomycota</taxon>
        <taxon>Pezizomycotina</taxon>
        <taxon>Dothideomycetes</taxon>
        <taxon>Dothideomycetidae</taxon>
        <taxon>Dothideales</taxon>
        <taxon>Saccotheciaceae</taxon>
        <taxon>Aureobasidium</taxon>
    </lineage>
</organism>
<name>A0A074VT52_AURM1</name>
<keyword evidence="1" id="KW-0175">Coiled coil</keyword>
<sequence>MPAGDSSDPSTEPVAAESELSIAQMLQAIRRQDTENQRIVNSINLLLEAWQLAVFRLNTLKRRLEAWHPGELDAENVDLDHLARLTRVVQADKYEGDLLSAIMRRIRRLSGTVDELEQLAVKLKTKARADGDSEVRDFAQETEDRMKECHMEAKRITEQIITQREEIMDGL</sequence>
<dbReference type="HOGENOM" id="CLU_1562562_0_0_1"/>
<dbReference type="AlphaFoldDB" id="A0A074VT52"/>
<dbReference type="Proteomes" id="UP000030672">
    <property type="component" value="Unassembled WGS sequence"/>
</dbReference>
<protein>
    <submittedName>
        <fullName evidence="2">Uncharacterized protein</fullName>
    </submittedName>
</protein>
<reference evidence="2 3" key="1">
    <citation type="journal article" date="2014" name="BMC Genomics">
        <title>Genome sequencing of four Aureobasidium pullulans varieties: biotechnological potential, stress tolerance, and description of new species.</title>
        <authorList>
            <person name="Gostin Ar C."/>
            <person name="Ohm R.A."/>
            <person name="Kogej T."/>
            <person name="Sonjak S."/>
            <person name="Turk M."/>
            <person name="Zajc J."/>
            <person name="Zalar P."/>
            <person name="Grube M."/>
            <person name="Sun H."/>
            <person name="Han J."/>
            <person name="Sharma A."/>
            <person name="Chiniquy J."/>
            <person name="Ngan C.Y."/>
            <person name="Lipzen A."/>
            <person name="Barry K."/>
            <person name="Grigoriev I.V."/>
            <person name="Gunde-Cimerman N."/>
        </authorList>
    </citation>
    <scope>NUCLEOTIDE SEQUENCE [LARGE SCALE GENOMIC DNA]</scope>
    <source>
        <strain evidence="2 3">CBS 110374</strain>
    </source>
</reference>